<keyword evidence="2 5" id="KW-0812">Transmembrane</keyword>
<evidence type="ECO:0000256" key="2">
    <source>
        <dbReference type="ARBA" id="ARBA00022692"/>
    </source>
</evidence>
<dbReference type="OrthoDB" id="3900342at2759"/>
<dbReference type="STRING" id="1081103.A0A0B2WEP1"/>
<dbReference type="HOGENOM" id="CLU_953407_0_0_1"/>
<accession>A0A0B2WEP1</accession>
<proteinExistence type="predicted"/>
<dbReference type="Proteomes" id="UP000030816">
    <property type="component" value="Unassembled WGS sequence"/>
</dbReference>
<evidence type="ECO:0000313" key="7">
    <source>
        <dbReference type="EMBL" id="KHN94306.1"/>
    </source>
</evidence>
<dbReference type="GO" id="GO:0016020">
    <property type="term" value="C:membrane"/>
    <property type="evidence" value="ECO:0007669"/>
    <property type="project" value="UniProtKB-SubCell"/>
</dbReference>
<dbReference type="Pfam" id="PF00324">
    <property type="entry name" value="AA_permease"/>
    <property type="match status" value="2"/>
</dbReference>
<evidence type="ECO:0000256" key="1">
    <source>
        <dbReference type="ARBA" id="ARBA00004141"/>
    </source>
</evidence>
<dbReference type="InterPro" id="IPR004841">
    <property type="entry name" value="AA-permease/SLC12A_dom"/>
</dbReference>
<protein>
    <submittedName>
        <fullName evidence="7">Amino acid/polyamine transporter I</fullName>
    </submittedName>
</protein>
<organism evidence="7 8">
    <name type="scientific">Metarhizium album (strain ARSEF 1941)</name>
    <dbReference type="NCBI Taxonomy" id="1081103"/>
    <lineage>
        <taxon>Eukaryota</taxon>
        <taxon>Fungi</taxon>
        <taxon>Dikarya</taxon>
        <taxon>Ascomycota</taxon>
        <taxon>Pezizomycotina</taxon>
        <taxon>Sordariomycetes</taxon>
        <taxon>Hypocreomycetidae</taxon>
        <taxon>Hypocreales</taxon>
        <taxon>Clavicipitaceae</taxon>
        <taxon>Metarhizium</taxon>
    </lineage>
</organism>
<dbReference type="GeneID" id="63742290"/>
<dbReference type="RefSeq" id="XP_040675372.1">
    <property type="nucleotide sequence ID" value="XM_040826633.1"/>
</dbReference>
<dbReference type="InterPro" id="IPR050524">
    <property type="entry name" value="APC_YAT"/>
</dbReference>
<keyword evidence="4 5" id="KW-0472">Membrane</keyword>
<sequence>MRPNVRDAEGREGDLAMDAAAPAAAHDDASVQNVKVHGAFEEVRHAKRGLRQRHMQMIALAGTIGTGLFLATGKALANGGPLGLVLSYGIVGSLVCAVVLSVGRAKRPSFLFRGAFTYANAILLPSEMVACAVIMDYWTHVNHGLCISLLGGLLVLSNMLAFGVYGEFEFVFSMLNIALILGVNVMSICITAGAGPHGESMGFRFWRHPGPFVQYAGIPGSWGQFVGFWRVLVGGAAYAFSNVENISVAGAETQSPRHNIPRAAKRVFWRVMVFYMLTDFVSDSSSSPPTLP</sequence>
<dbReference type="AlphaFoldDB" id="A0A0B2WEP1"/>
<comment type="caution">
    <text evidence="7">The sequence shown here is derived from an EMBL/GenBank/DDBJ whole genome shotgun (WGS) entry which is preliminary data.</text>
</comment>
<feature type="transmembrane region" description="Helical" evidence="5">
    <location>
        <begin position="82"/>
        <end position="103"/>
    </location>
</feature>
<gene>
    <name evidence="7" type="ORF">MAM_07835</name>
</gene>
<feature type="transmembrane region" description="Helical" evidence="5">
    <location>
        <begin position="115"/>
        <end position="135"/>
    </location>
</feature>
<dbReference type="GO" id="GO:0015171">
    <property type="term" value="F:amino acid transmembrane transporter activity"/>
    <property type="evidence" value="ECO:0007669"/>
    <property type="project" value="TreeGrafter"/>
</dbReference>
<evidence type="ECO:0000256" key="3">
    <source>
        <dbReference type="ARBA" id="ARBA00022989"/>
    </source>
</evidence>
<keyword evidence="8" id="KW-1185">Reference proteome</keyword>
<dbReference type="PANTHER" id="PTHR43341">
    <property type="entry name" value="AMINO ACID PERMEASE"/>
    <property type="match status" value="1"/>
</dbReference>
<evidence type="ECO:0000259" key="6">
    <source>
        <dbReference type="Pfam" id="PF00324"/>
    </source>
</evidence>
<comment type="subcellular location">
    <subcellularLocation>
        <location evidence="1">Membrane</location>
        <topology evidence="1">Multi-pass membrane protein</topology>
    </subcellularLocation>
</comment>
<name>A0A0B2WEP1_METAS</name>
<dbReference type="PANTHER" id="PTHR43341:SF18">
    <property type="entry name" value="AMINO ACID PERMEASE_ SLC12A DOMAIN-CONTAINING PROTEIN"/>
    <property type="match status" value="1"/>
</dbReference>
<feature type="transmembrane region" description="Helical" evidence="5">
    <location>
        <begin position="141"/>
        <end position="165"/>
    </location>
</feature>
<reference evidence="7 8" key="1">
    <citation type="journal article" date="2014" name="Proc. Natl. Acad. Sci. U.S.A.">
        <title>Trajectory and genomic determinants of fungal-pathogen speciation and host adaptation.</title>
        <authorList>
            <person name="Hu X."/>
            <person name="Xiao G."/>
            <person name="Zheng P."/>
            <person name="Shang Y."/>
            <person name="Su Y."/>
            <person name="Zhang X."/>
            <person name="Liu X."/>
            <person name="Zhan S."/>
            <person name="St Leger R.J."/>
            <person name="Wang C."/>
        </authorList>
    </citation>
    <scope>NUCLEOTIDE SEQUENCE [LARGE SCALE GENOMIC DNA]</scope>
    <source>
        <strain evidence="7 8">ARSEF 1941</strain>
    </source>
</reference>
<dbReference type="EMBL" id="AZHE01000037">
    <property type="protein sequence ID" value="KHN94306.1"/>
    <property type="molecule type" value="Genomic_DNA"/>
</dbReference>
<keyword evidence="3 5" id="KW-1133">Transmembrane helix</keyword>
<feature type="transmembrane region" description="Helical" evidence="5">
    <location>
        <begin position="177"/>
        <end position="195"/>
    </location>
</feature>
<feature type="domain" description="Amino acid permease/ SLC12A" evidence="6">
    <location>
        <begin position="117"/>
        <end position="278"/>
    </location>
</feature>
<evidence type="ECO:0000256" key="5">
    <source>
        <dbReference type="SAM" id="Phobius"/>
    </source>
</evidence>
<feature type="transmembrane region" description="Helical" evidence="5">
    <location>
        <begin position="57"/>
        <end position="76"/>
    </location>
</feature>
<feature type="domain" description="Amino acid permease/ SLC12A" evidence="6">
    <location>
        <begin position="54"/>
        <end position="103"/>
    </location>
</feature>
<evidence type="ECO:0000313" key="8">
    <source>
        <dbReference type="Proteomes" id="UP000030816"/>
    </source>
</evidence>
<dbReference type="Gene3D" id="1.20.1740.10">
    <property type="entry name" value="Amino acid/polyamine transporter I"/>
    <property type="match status" value="1"/>
</dbReference>
<evidence type="ECO:0000256" key="4">
    <source>
        <dbReference type="ARBA" id="ARBA00023136"/>
    </source>
</evidence>